<keyword evidence="4" id="KW-0732">Signal</keyword>
<dbReference type="CDD" id="cd01448">
    <property type="entry name" value="TST_Repeat_1"/>
    <property type="match status" value="1"/>
</dbReference>
<dbReference type="GO" id="GO:0004792">
    <property type="term" value="F:thiosulfate-cyanide sulfurtransferase activity"/>
    <property type="evidence" value="ECO:0007669"/>
    <property type="project" value="UniProtKB-EC"/>
</dbReference>
<dbReference type="AlphaFoldDB" id="A0A2H3L9B7"/>
<dbReference type="PROSITE" id="PS00380">
    <property type="entry name" value="RHODANESE_1"/>
    <property type="match status" value="1"/>
</dbReference>
<evidence type="ECO:0000256" key="1">
    <source>
        <dbReference type="ARBA" id="ARBA00022737"/>
    </source>
</evidence>
<gene>
    <name evidence="6" type="ORF">A9Q02_00200</name>
</gene>
<dbReference type="Gene3D" id="3.40.250.10">
    <property type="entry name" value="Rhodanese-like domain"/>
    <property type="match status" value="2"/>
</dbReference>
<organism evidence="6 7">
    <name type="scientific">Candidatus Chloroploca asiatica</name>
    <dbReference type="NCBI Taxonomy" id="1506545"/>
    <lineage>
        <taxon>Bacteria</taxon>
        <taxon>Bacillati</taxon>
        <taxon>Chloroflexota</taxon>
        <taxon>Chloroflexia</taxon>
        <taxon>Chloroflexales</taxon>
        <taxon>Chloroflexineae</taxon>
        <taxon>Oscillochloridaceae</taxon>
        <taxon>Candidatus Chloroploca</taxon>
    </lineage>
</organism>
<keyword evidence="3 6" id="KW-0808">Transferase</keyword>
<dbReference type="InterPro" id="IPR036873">
    <property type="entry name" value="Rhodanese-like_dom_sf"/>
</dbReference>
<dbReference type="Proteomes" id="UP000220922">
    <property type="component" value="Unassembled WGS sequence"/>
</dbReference>
<keyword evidence="1" id="KW-0677">Repeat</keyword>
<dbReference type="InterPro" id="IPR001763">
    <property type="entry name" value="Rhodanese-like_dom"/>
</dbReference>
<dbReference type="EMBL" id="LYXE01000063">
    <property type="protein sequence ID" value="PDV99920.1"/>
    <property type="molecule type" value="Genomic_DNA"/>
</dbReference>
<feature type="domain" description="Rhodanese" evidence="5">
    <location>
        <begin position="52"/>
        <end position="159"/>
    </location>
</feature>
<dbReference type="CDD" id="cd01449">
    <property type="entry name" value="TST_Repeat_2"/>
    <property type="match status" value="1"/>
</dbReference>
<keyword evidence="7" id="KW-1185">Reference proteome</keyword>
<name>A0A2H3L9B7_9CHLR</name>
<protein>
    <recommendedName>
        <fullName evidence="3">Sulfurtransferase</fullName>
    </recommendedName>
</protein>
<dbReference type="Pfam" id="PF00581">
    <property type="entry name" value="Rhodanese"/>
    <property type="match status" value="2"/>
</dbReference>
<comment type="catalytic activity">
    <reaction evidence="2">
        <text>thiosulfate + hydrogen cyanide = thiocyanate + sulfite + 2 H(+)</text>
        <dbReference type="Rhea" id="RHEA:16881"/>
        <dbReference type="ChEBI" id="CHEBI:15378"/>
        <dbReference type="ChEBI" id="CHEBI:17359"/>
        <dbReference type="ChEBI" id="CHEBI:18022"/>
        <dbReference type="ChEBI" id="CHEBI:18407"/>
        <dbReference type="ChEBI" id="CHEBI:33542"/>
        <dbReference type="EC" id="2.8.1.1"/>
    </reaction>
</comment>
<evidence type="ECO:0000256" key="4">
    <source>
        <dbReference type="SAM" id="SignalP"/>
    </source>
</evidence>
<evidence type="ECO:0000313" key="6">
    <source>
        <dbReference type="EMBL" id="PDV99920.1"/>
    </source>
</evidence>
<dbReference type="PROSITE" id="PS00683">
    <property type="entry name" value="RHODANESE_2"/>
    <property type="match status" value="1"/>
</dbReference>
<evidence type="ECO:0000256" key="2">
    <source>
        <dbReference type="ARBA" id="ARBA00047549"/>
    </source>
</evidence>
<feature type="domain" description="Rhodanese" evidence="5">
    <location>
        <begin position="196"/>
        <end position="308"/>
    </location>
</feature>
<evidence type="ECO:0000259" key="5">
    <source>
        <dbReference type="PROSITE" id="PS50206"/>
    </source>
</evidence>
<feature type="chain" id="PRO_5013837056" description="Sulfurtransferase" evidence="4">
    <location>
        <begin position="19"/>
        <end position="318"/>
    </location>
</feature>
<comment type="caution">
    <text evidence="6">The sequence shown here is derived from an EMBL/GenBank/DDBJ whole genome shotgun (WGS) entry which is preliminary data.</text>
</comment>
<sequence>MTLVLVLAGCSAAQTPAAAPVAAPVLAQGTELGVRGPEQALVSTEWLAANLDNPQVRVIEVSVVPGLYERGHIPGAVNFVWHTDFVDTVNRDIVAPDRFEQLARAAGINQDTTVVLYGDNSNWFAAWGAWIFLQYGASDVRLLDGSRAKWEAEGRELAVTVPSVAAGDFTVAHRESLRARLPDVLAVVEGATTASLIDIRSADEFSGKIFAPEGFQELAIRAGHIPGAINIPWKQALNEDGTFKSVDELQSLYAGLGIDGSQPIITYCRIGERASHTWFVLSQILGYEVAVYDGSWTEWGNTIGVPIANPSGTVWGAQ</sequence>
<dbReference type="InterPro" id="IPR051126">
    <property type="entry name" value="Thiosulfate_sulfurtransferase"/>
</dbReference>
<feature type="signal peptide" evidence="4">
    <location>
        <begin position="1"/>
        <end position="18"/>
    </location>
</feature>
<dbReference type="PANTHER" id="PTHR43855:SF1">
    <property type="entry name" value="THIOSULFATE SULFURTRANSFERASE"/>
    <property type="match status" value="1"/>
</dbReference>
<dbReference type="InterPro" id="IPR001307">
    <property type="entry name" value="Thiosulphate_STrfase_CS"/>
</dbReference>
<dbReference type="SMART" id="SM00450">
    <property type="entry name" value="RHOD"/>
    <property type="match status" value="2"/>
</dbReference>
<dbReference type="SUPFAM" id="SSF52821">
    <property type="entry name" value="Rhodanese/Cell cycle control phosphatase"/>
    <property type="match status" value="2"/>
</dbReference>
<reference evidence="6 7" key="1">
    <citation type="submission" date="2016-05" db="EMBL/GenBank/DDBJ databases">
        <authorList>
            <person name="Lavstsen T."/>
            <person name="Jespersen J.S."/>
        </authorList>
    </citation>
    <scope>NUCLEOTIDE SEQUENCE [LARGE SCALE GENOMIC DNA]</scope>
    <source>
        <strain evidence="6 7">B7-9</strain>
    </source>
</reference>
<evidence type="ECO:0000256" key="3">
    <source>
        <dbReference type="RuleBase" id="RU000507"/>
    </source>
</evidence>
<evidence type="ECO:0000313" key="7">
    <source>
        <dbReference type="Proteomes" id="UP000220922"/>
    </source>
</evidence>
<proteinExistence type="predicted"/>
<dbReference type="PANTHER" id="PTHR43855">
    <property type="entry name" value="THIOSULFATE SULFURTRANSFERASE"/>
    <property type="match status" value="1"/>
</dbReference>
<dbReference type="PROSITE" id="PS50206">
    <property type="entry name" value="RHODANESE_3"/>
    <property type="match status" value="2"/>
</dbReference>
<accession>A0A2H3L9B7</accession>